<accession>A0ABS8W7H3</accession>
<dbReference type="EMBL" id="JAIMJA010000002">
    <property type="protein sequence ID" value="MCE2593764.1"/>
    <property type="molecule type" value="Genomic_DNA"/>
</dbReference>
<dbReference type="RefSeq" id="WP_233051346.1">
    <property type="nucleotide sequence ID" value="NZ_JAIMJA010000002.1"/>
</dbReference>
<comment type="caution">
    <text evidence="1">The sequence shown here is derived from an EMBL/GenBank/DDBJ whole genome shotgun (WGS) entry which is preliminary data.</text>
</comment>
<dbReference type="Proteomes" id="UP001201273">
    <property type="component" value="Unassembled WGS sequence"/>
</dbReference>
<name>A0ABS8W7H3_9GAMM</name>
<sequence length="185" mass="21098">MFDRFIIFFALFIGVFPLHASNKVFPPVPDWRPNFTAEAAVILKQLVFYTNDQKDVVQFSNGTLVLLPDRLSDTAAYDYALKVLSDIYNYHPDMKPIAMKDGNIVLQYNHPAVNVVMTGFTAKHMDEIRQLHLDGLVTDEVLITPLGNNIFDDFGMQALYGRALMFMDAQDPVIIRLYRHAKANQ</sequence>
<evidence type="ECO:0000313" key="1">
    <source>
        <dbReference type="EMBL" id="MCE2593764.1"/>
    </source>
</evidence>
<protein>
    <submittedName>
        <fullName evidence="1">Uncharacterized protein</fullName>
    </submittedName>
</protein>
<evidence type="ECO:0000313" key="2">
    <source>
        <dbReference type="Proteomes" id="UP001201273"/>
    </source>
</evidence>
<reference evidence="1 2" key="1">
    <citation type="journal article" date="2022" name="Environ. Microbiol. Rep.">
        <title>Eco-phylogenetic analyses reveal divergent evolution of vitamin B12 metabolism in the marine bacterial family 'Psychromonadaceae'.</title>
        <authorList>
            <person name="Jin X."/>
            <person name="Yang Y."/>
            <person name="Cao H."/>
            <person name="Gao B."/>
            <person name="Zhao Z."/>
        </authorList>
    </citation>
    <scope>NUCLEOTIDE SEQUENCE [LARGE SCALE GENOMIC DNA]</scope>
    <source>
        <strain evidence="1 2">MKS20</strain>
    </source>
</reference>
<keyword evidence="2" id="KW-1185">Reference proteome</keyword>
<gene>
    <name evidence="1" type="ORF">K6Y31_02920</name>
</gene>
<proteinExistence type="predicted"/>
<organism evidence="1 2">
    <name type="scientific">Motilimonas cestriensis</name>
    <dbReference type="NCBI Taxonomy" id="2742685"/>
    <lineage>
        <taxon>Bacteria</taxon>
        <taxon>Pseudomonadati</taxon>
        <taxon>Pseudomonadota</taxon>
        <taxon>Gammaproteobacteria</taxon>
        <taxon>Alteromonadales</taxon>
        <taxon>Alteromonadales genera incertae sedis</taxon>
        <taxon>Motilimonas</taxon>
    </lineage>
</organism>